<organism evidence="2 3">
    <name type="scientific">Portunus trituberculatus</name>
    <name type="common">Swimming crab</name>
    <name type="synonym">Neptunus trituberculatus</name>
    <dbReference type="NCBI Taxonomy" id="210409"/>
    <lineage>
        <taxon>Eukaryota</taxon>
        <taxon>Metazoa</taxon>
        <taxon>Ecdysozoa</taxon>
        <taxon>Arthropoda</taxon>
        <taxon>Crustacea</taxon>
        <taxon>Multicrustacea</taxon>
        <taxon>Malacostraca</taxon>
        <taxon>Eumalacostraca</taxon>
        <taxon>Eucarida</taxon>
        <taxon>Decapoda</taxon>
        <taxon>Pleocyemata</taxon>
        <taxon>Brachyura</taxon>
        <taxon>Eubrachyura</taxon>
        <taxon>Portunoidea</taxon>
        <taxon>Portunidae</taxon>
        <taxon>Portuninae</taxon>
        <taxon>Portunus</taxon>
    </lineage>
</organism>
<comment type="caution">
    <text evidence="2">The sequence shown here is derived from an EMBL/GenBank/DDBJ whole genome shotgun (WGS) entry which is preliminary data.</text>
</comment>
<keyword evidence="3" id="KW-1185">Reference proteome</keyword>
<evidence type="ECO:0000313" key="3">
    <source>
        <dbReference type="Proteomes" id="UP000324222"/>
    </source>
</evidence>
<accession>A0A5B7FR83</accession>
<gene>
    <name evidence="2" type="ORF">E2C01_040605</name>
</gene>
<dbReference type="Proteomes" id="UP000324222">
    <property type="component" value="Unassembled WGS sequence"/>
</dbReference>
<evidence type="ECO:0000313" key="2">
    <source>
        <dbReference type="EMBL" id="MPC46874.1"/>
    </source>
</evidence>
<feature type="compositionally biased region" description="Polar residues" evidence="1">
    <location>
        <begin position="164"/>
        <end position="179"/>
    </location>
</feature>
<name>A0A5B7FR83_PORTR</name>
<sequence>MEVFCHGHPLGNTPEAMTTCLKIKNDPVQPGGKASALSSKKVPVHSARKNLIPFDKEQSKKPCKKKLSESAKKSFVKSIESGQIQTDENITPKSVSKDGIQPSQTAEPQEIASHIKPILPTARAPLLQNKQLNMCIKESGTTGNAQVSAKAKQKKIHDFFKPLSNASDKCIPNTSTTLPNEPEEVEILEGGK</sequence>
<feature type="region of interest" description="Disordered" evidence="1">
    <location>
        <begin position="75"/>
        <end position="109"/>
    </location>
</feature>
<feature type="compositionally biased region" description="Acidic residues" evidence="1">
    <location>
        <begin position="181"/>
        <end position="192"/>
    </location>
</feature>
<proteinExistence type="predicted"/>
<dbReference type="EMBL" id="VSRR010007429">
    <property type="protein sequence ID" value="MPC46874.1"/>
    <property type="molecule type" value="Genomic_DNA"/>
</dbReference>
<protein>
    <submittedName>
        <fullName evidence="2">Uncharacterized protein</fullName>
    </submittedName>
</protein>
<feature type="region of interest" description="Disordered" evidence="1">
    <location>
        <begin position="163"/>
        <end position="192"/>
    </location>
</feature>
<dbReference type="AlphaFoldDB" id="A0A5B7FR83"/>
<evidence type="ECO:0000256" key="1">
    <source>
        <dbReference type="SAM" id="MobiDB-lite"/>
    </source>
</evidence>
<feature type="compositionally biased region" description="Polar residues" evidence="1">
    <location>
        <begin position="80"/>
        <end position="94"/>
    </location>
</feature>
<feature type="region of interest" description="Disordered" evidence="1">
    <location>
        <begin position="28"/>
        <end position="48"/>
    </location>
</feature>
<reference evidence="2 3" key="1">
    <citation type="submission" date="2019-05" db="EMBL/GenBank/DDBJ databases">
        <title>Another draft genome of Portunus trituberculatus and its Hox gene families provides insights of decapod evolution.</title>
        <authorList>
            <person name="Jeong J.-H."/>
            <person name="Song I."/>
            <person name="Kim S."/>
            <person name="Choi T."/>
            <person name="Kim D."/>
            <person name="Ryu S."/>
            <person name="Kim W."/>
        </authorList>
    </citation>
    <scope>NUCLEOTIDE SEQUENCE [LARGE SCALE GENOMIC DNA]</scope>
    <source>
        <tissue evidence="2">Muscle</tissue>
    </source>
</reference>